<evidence type="ECO:0000313" key="2">
    <source>
        <dbReference type="Proteomes" id="UP000093943"/>
    </source>
</evidence>
<dbReference type="Proteomes" id="UP000093943">
    <property type="component" value="Unassembled WGS sequence"/>
</dbReference>
<organism evidence="1 2">
    <name type="scientific">Mycolicibacter sinensis (strain JDM601)</name>
    <name type="common">Mycobacterium sinense</name>
    <dbReference type="NCBI Taxonomy" id="875328"/>
    <lineage>
        <taxon>Bacteria</taxon>
        <taxon>Bacillati</taxon>
        <taxon>Actinomycetota</taxon>
        <taxon>Actinomycetes</taxon>
        <taxon>Mycobacteriales</taxon>
        <taxon>Mycobacteriaceae</taxon>
        <taxon>Mycolicibacter</taxon>
    </lineage>
</organism>
<evidence type="ECO:0008006" key="3">
    <source>
        <dbReference type="Google" id="ProtNLM"/>
    </source>
</evidence>
<accession>A0A1A2NIH1</accession>
<reference evidence="2" key="1">
    <citation type="submission" date="2016-06" db="EMBL/GenBank/DDBJ databases">
        <authorList>
            <person name="Sutton G."/>
            <person name="Brinkac L."/>
            <person name="Sanka R."/>
            <person name="Adams M."/>
            <person name="Lau E."/>
            <person name="Sam S."/>
            <person name="Sreng N."/>
            <person name="Him V."/>
            <person name="Kerleguer A."/>
            <person name="Cheng S."/>
        </authorList>
    </citation>
    <scope>NUCLEOTIDE SEQUENCE [LARGE SCALE GENOMIC DNA]</scope>
    <source>
        <strain evidence="2">E1876</strain>
    </source>
</reference>
<comment type="caution">
    <text evidence="1">The sequence shown here is derived from an EMBL/GenBank/DDBJ whole genome shotgun (WGS) entry which is preliminary data.</text>
</comment>
<protein>
    <recommendedName>
        <fullName evidence="3">DUF2442 domain-containing protein</fullName>
    </recommendedName>
</protein>
<dbReference type="InterPro" id="IPR036782">
    <property type="entry name" value="NE0471-like_N"/>
</dbReference>
<dbReference type="EMBL" id="LZKG01000056">
    <property type="protein sequence ID" value="OBI31584.1"/>
    <property type="molecule type" value="Genomic_DNA"/>
</dbReference>
<proteinExistence type="predicted"/>
<dbReference type="Gene3D" id="3.30.2020.10">
    <property type="entry name" value="NE0471-like N-terminal domain"/>
    <property type="match status" value="1"/>
</dbReference>
<dbReference type="AlphaFoldDB" id="A0A1A2NIH1"/>
<evidence type="ECO:0000313" key="1">
    <source>
        <dbReference type="EMBL" id="OBI31584.1"/>
    </source>
</evidence>
<dbReference type="RefSeq" id="WP_064924248.1">
    <property type="nucleotide sequence ID" value="NZ_LZJK01000159.1"/>
</dbReference>
<gene>
    <name evidence="1" type="ORF">A5710_17690</name>
</gene>
<name>A0A1A2NIH1_MYCSD</name>
<dbReference type="OrthoDB" id="4774321at2"/>
<dbReference type="SUPFAM" id="SSF143880">
    <property type="entry name" value="NE0471 N-terminal domain-like"/>
    <property type="match status" value="1"/>
</dbReference>
<sequence length="127" mass="13750">MSAYDIVAVESRGGTIVRTRFRDGVVADHDMSYLVGRSEVFATLTAEMIAAVELVDGDTIGWQLPDGQLIDLAPDALHEHAVTGRCPGGSCEGWTPAHTSLIDVVITAPWTESQRDRERGEQRGGEK</sequence>